<keyword evidence="9 12" id="KW-1133">Transmembrane helix</keyword>
<feature type="transmembrane region" description="Helical" evidence="12">
    <location>
        <begin position="118"/>
        <end position="135"/>
    </location>
</feature>
<evidence type="ECO:0000256" key="9">
    <source>
        <dbReference type="ARBA" id="ARBA00022989"/>
    </source>
</evidence>
<feature type="domain" description="Peptidase M50" evidence="13">
    <location>
        <begin position="38"/>
        <end position="109"/>
    </location>
</feature>
<keyword evidence="5 12" id="KW-0812">Transmembrane</keyword>
<keyword evidence="6" id="KW-0479">Metal-binding</keyword>
<gene>
    <name evidence="14" type="ORF">G9U52_09610</name>
</gene>
<dbReference type="EMBL" id="JAAOIW010000003">
    <property type="protein sequence ID" value="NHN30089.1"/>
    <property type="molecule type" value="Genomic_DNA"/>
</dbReference>
<dbReference type="RefSeq" id="WP_166148776.1">
    <property type="nucleotide sequence ID" value="NZ_JAAOIW010000003.1"/>
</dbReference>
<evidence type="ECO:0000313" key="14">
    <source>
        <dbReference type="EMBL" id="NHN30089.1"/>
    </source>
</evidence>
<keyword evidence="7" id="KW-0378">Hydrolase</keyword>
<dbReference type="CDD" id="cd06161">
    <property type="entry name" value="S2P-M50_SpoIVFB"/>
    <property type="match status" value="1"/>
</dbReference>
<dbReference type="GO" id="GO:0008233">
    <property type="term" value="F:peptidase activity"/>
    <property type="evidence" value="ECO:0007669"/>
    <property type="project" value="UniProtKB-KW"/>
</dbReference>
<evidence type="ECO:0000259" key="13">
    <source>
        <dbReference type="Pfam" id="PF02163"/>
    </source>
</evidence>
<sequence length="297" mass="33771">MIKWNRWNRWFGITFRFHPLFSVVMLLSVVGGYFIEMATLFGIVLVHEMGHAIAAKGFGWRVKEVLLLPFGGEAVVEELGNVPVWQEIVVIISGPLQNVWMILIAHMLQWMGLISEQWAAYFIQANLFIALFNLLPISPLDGGKLLQAVMGLWLPYYRVISINLTLGLMLSLILTLGSLLHVLRGGIQMNLFIIGVFLIGSNWYAYKGRSYHFMRFLLHRETAVARLIGRGTLACPIVVSGERRVTDVVRLFMREKVHLIYILDPHGSISVVVPERPLLQSYFNESKRGCAISELFM</sequence>
<evidence type="ECO:0000256" key="11">
    <source>
        <dbReference type="ARBA" id="ARBA00023136"/>
    </source>
</evidence>
<comment type="caution">
    <text evidence="14">The sequence shown here is derived from an EMBL/GenBank/DDBJ whole genome shotgun (WGS) entry which is preliminary data.</text>
</comment>
<evidence type="ECO:0000256" key="1">
    <source>
        <dbReference type="ARBA" id="ARBA00001947"/>
    </source>
</evidence>
<feature type="transmembrane region" description="Helical" evidence="12">
    <location>
        <begin position="156"/>
        <end position="181"/>
    </location>
</feature>
<feature type="transmembrane region" description="Helical" evidence="12">
    <location>
        <begin position="20"/>
        <end position="46"/>
    </location>
</feature>
<evidence type="ECO:0000256" key="12">
    <source>
        <dbReference type="SAM" id="Phobius"/>
    </source>
</evidence>
<dbReference type="PANTHER" id="PTHR39188:SF3">
    <property type="entry name" value="STAGE IV SPORULATION PROTEIN FB"/>
    <property type="match status" value="1"/>
</dbReference>
<dbReference type="Pfam" id="PF02163">
    <property type="entry name" value="Peptidase_M50"/>
    <property type="match status" value="1"/>
</dbReference>
<keyword evidence="10" id="KW-0482">Metalloprotease</keyword>
<name>A0ABX0J1H8_9BACL</name>
<evidence type="ECO:0000256" key="2">
    <source>
        <dbReference type="ARBA" id="ARBA00004141"/>
    </source>
</evidence>
<evidence type="ECO:0000256" key="7">
    <source>
        <dbReference type="ARBA" id="ARBA00022801"/>
    </source>
</evidence>
<proteinExistence type="inferred from homology"/>
<evidence type="ECO:0000256" key="6">
    <source>
        <dbReference type="ARBA" id="ARBA00022723"/>
    </source>
</evidence>
<keyword evidence="8" id="KW-0862">Zinc</keyword>
<feature type="transmembrane region" description="Helical" evidence="12">
    <location>
        <begin position="88"/>
        <end position="112"/>
    </location>
</feature>
<dbReference type="Proteomes" id="UP001165962">
    <property type="component" value="Unassembled WGS sequence"/>
</dbReference>
<protein>
    <submittedName>
        <fullName evidence="14">Zn-dependent protease</fullName>
    </submittedName>
</protein>
<dbReference type="InterPro" id="IPR008915">
    <property type="entry name" value="Peptidase_M50"/>
</dbReference>
<reference evidence="14" key="1">
    <citation type="submission" date="2020-03" db="EMBL/GenBank/DDBJ databases">
        <title>Draft sequencing of Paenibacilllus sp. S3N08.</title>
        <authorList>
            <person name="Kim D.-U."/>
        </authorList>
    </citation>
    <scope>NUCLEOTIDE SEQUENCE</scope>
    <source>
        <strain evidence="14">S3N08</strain>
    </source>
</reference>
<evidence type="ECO:0000256" key="8">
    <source>
        <dbReference type="ARBA" id="ARBA00022833"/>
    </source>
</evidence>
<keyword evidence="15" id="KW-1185">Reference proteome</keyword>
<dbReference type="GO" id="GO:0006508">
    <property type="term" value="P:proteolysis"/>
    <property type="evidence" value="ECO:0007669"/>
    <property type="project" value="UniProtKB-KW"/>
</dbReference>
<evidence type="ECO:0000313" key="15">
    <source>
        <dbReference type="Proteomes" id="UP001165962"/>
    </source>
</evidence>
<comment type="similarity">
    <text evidence="3">Belongs to the peptidase M50B family.</text>
</comment>
<dbReference type="PANTHER" id="PTHR39188">
    <property type="entry name" value="MEMBRANE-ASSOCIATED ZINC METALLOPROTEASE M50B"/>
    <property type="match status" value="1"/>
</dbReference>
<evidence type="ECO:0000256" key="4">
    <source>
        <dbReference type="ARBA" id="ARBA00022670"/>
    </source>
</evidence>
<keyword evidence="4 14" id="KW-0645">Protease</keyword>
<comment type="cofactor">
    <cofactor evidence="1">
        <name>Zn(2+)</name>
        <dbReference type="ChEBI" id="CHEBI:29105"/>
    </cofactor>
</comment>
<feature type="transmembrane region" description="Helical" evidence="12">
    <location>
        <begin position="187"/>
        <end position="206"/>
    </location>
</feature>
<accession>A0ABX0J1H8</accession>
<organism evidence="14 15">
    <name type="scientific">Paenibacillus agricola</name>
    <dbReference type="NCBI Taxonomy" id="2716264"/>
    <lineage>
        <taxon>Bacteria</taxon>
        <taxon>Bacillati</taxon>
        <taxon>Bacillota</taxon>
        <taxon>Bacilli</taxon>
        <taxon>Bacillales</taxon>
        <taxon>Paenibacillaceae</taxon>
        <taxon>Paenibacillus</taxon>
    </lineage>
</organism>
<evidence type="ECO:0000256" key="5">
    <source>
        <dbReference type="ARBA" id="ARBA00022692"/>
    </source>
</evidence>
<comment type="subcellular location">
    <subcellularLocation>
        <location evidence="2">Membrane</location>
        <topology evidence="2">Multi-pass membrane protein</topology>
    </subcellularLocation>
</comment>
<keyword evidence="11 12" id="KW-0472">Membrane</keyword>
<evidence type="ECO:0000256" key="10">
    <source>
        <dbReference type="ARBA" id="ARBA00023049"/>
    </source>
</evidence>
<evidence type="ECO:0000256" key="3">
    <source>
        <dbReference type="ARBA" id="ARBA00007931"/>
    </source>
</evidence>